<protein>
    <recommendedName>
        <fullName evidence="1">LysR substrate-binding domain-containing protein</fullName>
    </recommendedName>
</protein>
<reference evidence="3" key="1">
    <citation type="submission" date="2014-03" db="EMBL/GenBank/DDBJ databases">
        <title>The Genome Sequence of Puccinia striiformis f. sp. tritici PST-78.</title>
        <authorList>
            <consortium name="The Broad Institute Genome Sequencing Platform"/>
            <person name="Cuomo C."/>
            <person name="Hulbert S."/>
            <person name="Chen X."/>
            <person name="Walker B."/>
            <person name="Young S.K."/>
            <person name="Zeng Q."/>
            <person name="Gargeya S."/>
            <person name="Fitzgerald M."/>
            <person name="Haas B."/>
            <person name="Abouelleil A."/>
            <person name="Alvarado L."/>
            <person name="Arachchi H.M."/>
            <person name="Berlin A.M."/>
            <person name="Chapman S.B."/>
            <person name="Goldberg J."/>
            <person name="Griggs A."/>
            <person name="Gujja S."/>
            <person name="Hansen M."/>
            <person name="Howarth C."/>
            <person name="Imamovic A."/>
            <person name="Larimer J."/>
            <person name="McCowan C."/>
            <person name="Montmayeur A."/>
            <person name="Murphy C."/>
            <person name="Neiman D."/>
            <person name="Pearson M."/>
            <person name="Priest M."/>
            <person name="Roberts A."/>
            <person name="Saif S."/>
            <person name="Shea T."/>
            <person name="Sisk P."/>
            <person name="Sykes S."/>
            <person name="Wortman J."/>
            <person name="Nusbaum C."/>
            <person name="Birren B."/>
        </authorList>
    </citation>
    <scope>NUCLEOTIDE SEQUENCE [LARGE SCALE GENOMIC DNA]</scope>
    <source>
        <strain evidence="3">race PST-78</strain>
    </source>
</reference>
<dbReference type="AlphaFoldDB" id="A0A0L0UHY1"/>
<comment type="caution">
    <text evidence="2">The sequence shown here is derived from an EMBL/GenBank/DDBJ whole genome shotgun (WGS) entry which is preliminary data.</text>
</comment>
<dbReference type="Gene3D" id="3.40.190.10">
    <property type="entry name" value="Periplasmic binding protein-like II"/>
    <property type="match status" value="1"/>
</dbReference>
<accession>A0A0L0UHY1</accession>
<dbReference type="EMBL" id="AJIL01009226">
    <property type="protein sequence ID" value="KNE86535.1"/>
    <property type="molecule type" value="Genomic_DNA"/>
</dbReference>
<dbReference type="Pfam" id="PF03466">
    <property type="entry name" value="LysR_substrate"/>
    <property type="match status" value="1"/>
</dbReference>
<dbReference type="SUPFAM" id="SSF53850">
    <property type="entry name" value="Periplasmic binding protein-like II"/>
    <property type="match status" value="1"/>
</dbReference>
<evidence type="ECO:0000313" key="3">
    <source>
        <dbReference type="Proteomes" id="UP000054564"/>
    </source>
</evidence>
<name>A0A0L0UHY1_9BASI</name>
<evidence type="ECO:0000313" key="2">
    <source>
        <dbReference type="EMBL" id="KNE86535.1"/>
    </source>
</evidence>
<proteinExistence type="predicted"/>
<sequence length="63" mass="7173">MAKELLKAPLLAEFNRCYPQITLEINYEDHLVDIIQERIDVGIRLADKLQPGMVGVQITPELP</sequence>
<gene>
    <name evidence="2" type="ORF">PSTG_20103</name>
</gene>
<organism evidence="2 3">
    <name type="scientific">Puccinia striiformis f. sp. tritici PST-78</name>
    <dbReference type="NCBI Taxonomy" id="1165861"/>
    <lineage>
        <taxon>Eukaryota</taxon>
        <taxon>Fungi</taxon>
        <taxon>Dikarya</taxon>
        <taxon>Basidiomycota</taxon>
        <taxon>Pucciniomycotina</taxon>
        <taxon>Pucciniomycetes</taxon>
        <taxon>Pucciniales</taxon>
        <taxon>Pucciniaceae</taxon>
        <taxon>Puccinia</taxon>
    </lineage>
</organism>
<dbReference type="InterPro" id="IPR005119">
    <property type="entry name" value="LysR_subst-bd"/>
</dbReference>
<feature type="domain" description="LysR substrate-binding" evidence="1">
    <location>
        <begin position="8"/>
        <end position="58"/>
    </location>
</feature>
<feature type="non-terminal residue" evidence="2">
    <location>
        <position position="63"/>
    </location>
</feature>
<dbReference type="Proteomes" id="UP000054564">
    <property type="component" value="Unassembled WGS sequence"/>
</dbReference>
<evidence type="ECO:0000259" key="1">
    <source>
        <dbReference type="Pfam" id="PF03466"/>
    </source>
</evidence>
<keyword evidence="3" id="KW-1185">Reference proteome</keyword>